<feature type="region of interest" description="Disordered" evidence="1">
    <location>
        <begin position="43"/>
        <end position="83"/>
    </location>
</feature>
<evidence type="ECO:0000259" key="3">
    <source>
        <dbReference type="Pfam" id="PF10881"/>
    </source>
</evidence>
<keyword evidence="2" id="KW-1133">Transmembrane helix</keyword>
<feature type="compositionally biased region" description="Polar residues" evidence="1">
    <location>
        <begin position="61"/>
        <end position="70"/>
    </location>
</feature>
<dbReference type="InterPro" id="IPR024402">
    <property type="entry name" value="DUF2726"/>
</dbReference>
<evidence type="ECO:0000256" key="1">
    <source>
        <dbReference type="SAM" id="MobiDB-lite"/>
    </source>
</evidence>
<name>A0ABV1N3P4_9GAMM</name>
<evidence type="ECO:0000313" key="5">
    <source>
        <dbReference type="Proteomes" id="UP001472978"/>
    </source>
</evidence>
<evidence type="ECO:0000313" key="4">
    <source>
        <dbReference type="EMBL" id="MEQ6888342.1"/>
    </source>
</evidence>
<keyword evidence="5" id="KW-1185">Reference proteome</keyword>
<dbReference type="EMBL" id="JBEGCI010000005">
    <property type="protein sequence ID" value="MEQ6888342.1"/>
    <property type="molecule type" value="Genomic_DNA"/>
</dbReference>
<reference evidence="4 5" key="1">
    <citation type="submission" date="2024-05" db="EMBL/GenBank/DDBJ databases">
        <title>Halomonas sp. CS7 16S ribosomal RNA gene Genome sequencing and assembly.</title>
        <authorList>
            <person name="Yook S."/>
        </authorList>
    </citation>
    <scope>NUCLEOTIDE SEQUENCE [LARGE SCALE GENOMIC DNA]</scope>
    <source>
        <strain evidence="4 5">CS7</strain>
    </source>
</reference>
<organism evidence="4 5">
    <name type="scientific">Halomonas pelophila</name>
    <dbReference type="NCBI Taxonomy" id="3151122"/>
    <lineage>
        <taxon>Bacteria</taxon>
        <taxon>Pseudomonadati</taxon>
        <taxon>Pseudomonadota</taxon>
        <taxon>Gammaproteobacteria</taxon>
        <taxon>Oceanospirillales</taxon>
        <taxon>Halomonadaceae</taxon>
        <taxon>Halomonas</taxon>
    </lineage>
</organism>
<comment type="caution">
    <text evidence="4">The sequence shown here is derived from an EMBL/GenBank/DDBJ whole genome shotgun (WGS) entry which is preliminary data.</text>
</comment>
<keyword evidence="2" id="KW-0812">Transmembrane</keyword>
<accession>A0ABV1N3P4</accession>
<keyword evidence="2" id="KW-0472">Membrane</keyword>
<feature type="compositionally biased region" description="Basic residues" evidence="1">
    <location>
        <begin position="43"/>
        <end position="55"/>
    </location>
</feature>
<feature type="transmembrane region" description="Helical" evidence="2">
    <location>
        <begin position="12"/>
        <end position="36"/>
    </location>
</feature>
<sequence>MEQAIQGLVGTIMKAALFGGVLMLVVAIIKAALLKVTRKQPRRRKRSWGYKRRKGEKSESGAFTASSASIKNKMPGGRKITESSWMKSSSTGYSGLGGANSPLVRQPGSPIPPQDSIAALEIKPYQADRNYSEDLMDRGGAYVARSHLMSPTERDVYKVLEKAYGDKYHIFSQVRVVDLVNPNVNKYRPKSREYLSLFRQISQWHFDYVLCCRGDFRIFCALELDDPSHKRPDRMKRDRIINRVCKEAGLRLERMVVDHQRREVRLVEKAGS</sequence>
<dbReference type="Proteomes" id="UP001472978">
    <property type="component" value="Unassembled WGS sequence"/>
</dbReference>
<protein>
    <submittedName>
        <fullName evidence="4">DUF2726 domain-containing protein</fullName>
    </submittedName>
</protein>
<feature type="domain" description="DUF2726" evidence="3">
    <location>
        <begin position="146"/>
        <end position="265"/>
    </location>
</feature>
<evidence type="ECO:0000256" key="2">
    <source>
        <dbReference type="SAM" id="Phobius"/>
    </source>
</evidence>
<proteinExistence type="predicted"/>
<dbReference type="Pfam" id="PF10881">
    <property type="entry name" value="DUF2726"/>
    <property type="match status" value="1"/>
</dbReference>
<gene>
    <name evidence="4" type="ORF">ABE957_06630</name>
</gene>
<dbReference type="RefSeq" id="WP_349757886.1">
    <property type="nucleotide sequence ID" value="NZ_JBEGCI010000005.1"/>
</dbReference>